<dbReference type="Proteomes" id="UP000008062">
    <property type="component" value="Chromosome 17"/>
</dbReference>
<proteinExistence type="predicted"/>
<keyword evidence="4" id="KW-1185">Reference proteome</keyword>
<feature type="transmembrane region" description="Helical" evidence="2">
    <location>
        <begin position="198"/>
        <end position="219"/>
    </location>
</feature>
<evidence type="ECO:0000256" key="1">
    <source>
        <dbReference type="SAM" id="MobiDB-lite"/>
    </source>
</evidence>
<accession>F9XRD7</accession>
<evidence type="ECO:0000313" key="3">
    <source>
        <dbReference type="EMBL" id="EGP82186.1"/>
    </source>
</evidence>
<keyword evidence="2" id="KW-1133">Transmembrane helix</keyword>
<dbReference type="AlphaFoldDB" id="F9XRD7"/>
<reference evidence="3 4" key="1">
    <citation type="journal article" date="2011" name="PLoS Genet.">
        <title>Finished genome of the fungal wheat pathogen Mycosphaerella graminicola reveals dispensome structure, chromosome plasticity, and stealth pathogenesis.</title>
        <authorList>
            <person name="Goodwin S.B."/>
            <person name="Ben M'barek S."/>
            <person name="Dhillon B."/>
            <person name="Wittenberg A.H.J."/>
            <person name="Crane C.F."/>
            <person name="Hane J.K."/>
            <person name="Foster A.J."/>
            <person name="Van der Lee T.A.J."/>
            <person name="Grimwood J."/>
            <person name="Aerts A."/>
            <person name="Antoniw J."/>
            <person name="Bailey A."/>
            <person name="Bluhm B."/>
            <person name="Bowler J."/>
            <person name="Bristow J."/>
            <person name="van der Burgt A."/>
            <person name="Canto-Canche B."/>
            <person name="Churchill A.C.L."/>
            <person name="Conde-Ferraez L."/>
            <person name="Cools H.J."/>
            <person name="Coutinho P.M."/>
            <person name="Csukai M."/>
            <person name="Dehal P."/>
            <person name="De Wit P."/>
            <person name="Donzelli B."/>
            <person name="van de Geest H.C."/>
            <person name="van Ham R.C.H.J."/>
            <person name="Hammond-Kosack K.E."/>
            <person name="Henrissat B."/>
            <person name="Kilian A."/>
            <person name="Kobayashi A.K."/>
            <person name="Koopmann E."/>
            <person name="Kourmpetis Y."/>
            <person name="Kuzniar A."/>
            <person name="Lindquist E."/>
            <person name="Lombard V."/>
            <person name="Maliepaard C."/>
            <person name="Martins N."/>
            <person name="Mehrabi R."/>
            <person name="Nap J.P.H."/>
            <person name="Ponomarenko A."/>
            <person name="Rudd J.J."/>
            <person name="Salamov A."/>
            <person name="Schmutz J."/>
            <person name="Schouten H.J."/>
            <person name="Shapiro H."/>
            <person name="Stergiopoulos I."/>
            <person name="Torriani S.F.F."/>
            <person name="Tu H."/>
            <person name="de Vries R.P."/>
            <person name="Waalwijk C."/>
            <person name="Ware S.B."/>
            <person name="Wiebenga A."/>
            <person name="Zwiers L.-H."/>
            <person name="Oliver R.P."/>
            <person name="Grigoriev I.V."/>
            <person name="Kema G.H.J."/>
        </authorList>
    </citation>
    <scope>NUCLEOTIDE SEQUENCE [LARGE SCALE GENOMIC DNA]</scope>
    <source>
        <strain evidence="4">CBS 115943 / IPO323</strain>
    </source>
</reference>
<sequence length="428" mass="47332">MPDSLFYTSHLSDYPSPDDSSPNTTTSRRRRYQSRCKRNGEEEDEKEAATTSSSPPPQQKQAMARRGRRRTRSEKRGRATIPNDGVDISHAHLPSPSPSFSSRSSSTSSSDARVLARHQHGWNLQEWNALQVGLRGLHGEVRECIKGEDDKMEDDGAWRERLDQVRGRMEVLEGKLGFDNNSAACLDHSSRRVGMRHVFGLAMVLGAVLAMVGLGISWYDQGAMTGSAPLPPPTCRLPAVAPFPALNLAGVISGGLSTDEVKRLRGSGALWEVLERAMGQAEGYVEGFHREVEVMVGGGEERAVGVEIQEESIRVTMSTTEAREPVCWVKMVGVEGEFERLSRGLRVLGEVVAALRWREEVLREKEVLRVEEEESMSMVSNEEESMSFSRRVGIVLDSISSKLRDAASRAELGGREWVKEAKPEAGED</sequence>
<feature type="compositionally biased region" description="Low complexity" evidence="1">
    <location>
        <begin position="98"/>
        <end position="110"/>
    </location>
</feature>
<evidence type="ECO:0000256" key="2">
    <source>
        <dbReference type="SAM" id="Phobius"/>
    </source>
</evidence>
<keyword evidence="2" id="KW-0472">Membrane</keyword>
<name>F9XRD7_ZYMTI</name>
<dbReference type="VEuPathDB" id="FungiDB:ZTRI_17.16"/>
<dbReference type="HOGENOM" id="CLU_641253_0_0_1"/>
<organism evidence="3 4">
    <name type="scientific">Zymoseptoria tritici (strain CBS 115943 / IPO323)</name>
    <name type="common">Speckled leaf blotch fungus</name>
    <name type="synonym">Septoria tritici</name>
    <dbReference type="NCBI Taxonomy" id="336722"/>
    <lineage>
        <taxon>Eukaryota</taxon>
        <taxon>Fungi</taxon>
        <taxon>Dikarya</taxon>
        <taxon>Ascomycota</taxon>
        <taxon>Pezizomycotina</taxon>
        <taxon>Dothideomycetes</taxon>
        <taxon>Dothideomycetidae</taxon>
        <taxon>Mycosphaerellales</taxon>
        <taxon>Mycosphaerellaceae</taxon>
        <taxon>Zymoseptoria</taxon>
    </lineage>
</organism>
<protein>
    <submittedName>
        <fullName evidence="3">Uncharacterized protein</fullName>
    </submittedName>
</protein>
<feature type="compositionally biased region" description="Basic residues" evidence="1">
    <location>
        <begin position="63"/>
        <end position="75"/>
    </location>
</feature>
<gene>
    <name evidence="3" type="ORF">MYCGRDRAFT_111762</name>
</gene>
<dbReference type="InParanoid" id="F9XRD7"/>
<feature type="region of interest" description="Disordered" evidence="1">
    <location>
        <begin position="1"/>
        <end position="112"/>
    </location>
</feature>
<dbReference type="KEGG" id="ztr:MYCGRDRAFT_111762"/>
<keyword evidence="2" id="KW-0812">Transmembrane</keyword>
<dbReference type="GeneID" id="13399865"/>
<evidence type="ECO:0000313" key="4">
    <source>
        <dbReference type="Proteomes" id="UP000008062"/>
    </source>
</evidence>
<feature type="compositionally biased region" description="Polar residues" evidence="1">
    <location>
        <begin position="1"/>
        <end position="11"/>
    </location>
</feature>
<dbReference type="EMBL" id="CM001212">
    <property type="protein sequence ID" value="EGP82186.1"/>
    <property type="molecule type" value="Genomic_DNA"/>
</dbReference>
<dbReference type="RefSeq" id="XP_003847210.1">
    <property type="nucleotide sequence ID" value="XM_003847162.1"/>
</dbReference>
<feature type="compositionally biased region" description="Low complexity" evidence="1">
    <location>
        <begin position="12"/>
        <end position="26"/>
    </location>
</feature>
<feature type="compositionally biased region" description="Basic residues" evidence="1">
    <location>
        <begin position="27"/>
        <end position="37"/>
    </location>
</feature>